<keyword evidence="2" id="KW-1185">Reference proteome</keyword>
<protein>
    <submittedName>
        <fullName evidence="1">Uncharacterized protein</fullName>
    </submittedName>
</protein>
<name>A0ABQ9YH26_9EUKA</name>
<evidence type="ECO:0000313" key="2">
    <source>
        <dbReference type="Proteomes" id="UP001281761"/>
    </source>
</evidence>
<sequence length="152" mass="17079">MFTNEQSISDDDILPTESTFFLGARVKSEKSQTSIQQSTPKLTLQVMQMTMWLGIVFQLKDRENKLFEITTDNSDPDSSNGDEEITIALVHGDTSILLSDIVSRLLETTASLDVAVSFDCCLPSAELSISEKWIDFNDNVEFDNENMQVPKF</sequence>
<evidence type="ECO:0000313" key="1">
    <source>
        <dbReference type="EMBL" id="KAK2963057.1"/>
    </source>
</evidence>
<proteinExistence type="predicted"/>
<dbReference type="Proteomes" id="UP001281761">
    <property type="component" value="Unassembled WGS sequence"/>
</dbReference>
<reference evidence="1 2" key="1">
    <citation type="journal article" date="2022" name="bioRxiv">
        <title>Genomics of Preaxostyla Flagellates Illuminates Evolutionary Transitions and the Path Towards Mitochondrial Loss.</title>
        <authorList>
            <person name="Novak L.V.F."/>
            <person name="Treitli S.C."/>
            <person name="Pyrih J."/>
            <person name="Halakuc P."/>
            <person name="Pipaliya S.V."/>
            <person name="Vacek V."/>
            <person name="Brzon O."/>
            <person name="Soukal P."/>
            <person name="Eme L."/>
            <person name="Dacks J.B."/>
            <person name="Karnkowska A."/>
            <person name="Elias M."/>
            <person name="Hampl V."/>
        </authorList>
    </citation>
    <scope>NUCLEOTIDE SEQUENCE [LARGE SCALE GENOMIC DNA]</scope>
    <source>
        <strain evidence="1">NAU3</strain>
        <tissue evidence="1">Gut</tissue>
    </source>
</reference>
<gene>
    <name evidence="1" type="ORF">BLNAU_2080</name>
</gene>
<accession>A0ABQ9YH26</accession>
<organism evidence="1 2">
    <name type="scientific">Blattamonas nauphoetae</name>
    <dbReference type="NCBI Taxonomy" id="2049346"/>
    <lineage>
        <taxon>Eukaryota</taxon>
        <taxon>Metamonada</taxon>
        <taxon>Preaxostyla</taxon>
        <taxon>Oxymonadida</taxon>
        <taxon>Blattamonas</taxon>
    </lineage>
</organism>
<comment type="caution">
    <text evidence="1">The sequence shown here is derived from an EMBL/GenBank/DDBJ whole genome shotgun (WGS) entry which is preliminary data.</text>
</comment>
<dbReference type="EMBL" id="JARBJD010000008">
    <property type="protein sequence ID" value="KAK2963057.1"/>
    <property type="molecule type" value="Genomic_DNA"/>
</dbReference>